<sequence length="71" mass="7780">MPNKVFVIGVGMTKFDKPGRREGWDYPAMAKEAGLRHWRTPESPMTELSKATRAFALGNRARATAPSTSSG</sequence>
<reference evidence="1" key="1">
    <citation type="submission" date="2014-01" db="EMBL/GenBank/DDBJ databases">
        <authorList>
            <person name="Brown-Elliot B."/>
            <person name="Wallace R."/>
            <person name="Lenaerts A."/>
            <person name="Ordway D."/>
            <person name="DeGroote M.A."/>
            <person name="Parker T."/>
            <person name="Sizemore C."/>
            <person name="Tallon L.J."/>
            <person name="Sadzewicz L.K."/>
            <person name="Sengamalay N."/>
            <person name="Fraser C.M."/>
            <person name="Hine E."/>
            <person name="Shefchek K.A."/>
            <person name="Das S.P."/>
            <person name="Tettelin H."/>
        </authorList>
    </citation>
    <scope>NUCLEOTIDE SEQUENCE [LARGE SCALE GENOMIC DNA]</scope>
    <source>
        <strain evidence="1">4042</strain>
    </source>
</reference>
<protein>
    <submittedName>
        <fullName evidence="1">Uncharacterized protein</fullName>
    </submittedName>
</protein>
<accession>X8DKS3</accession>
<proteinExistence type="predicted"/>
<evidence type="ECO:0000313" key="1">
    <source>
        <dbReference type="EMBL" id="EUA68999.1"/>
    </source>
</evidence>
<dbReference type="EMBL" id="JAOB01000013">
    <property type="protein sequence ID" value="EUA68999.1"/>
    <property type="molecule type" value="Genomic_DNA"/>
</dbReference>
<comment type="caution">
    <text evidence="1">The sequence shown here is derived from an EMBL/GenBank/DDBJ whole genome shotgun (WGS) entry which is preliminary data.</text>
</comment>
<dbReference type="AlphaFoldDB" id="X8DKS3"/>
<gene>
    <name evidence="1" type="ORF">I553_2187</name>
</gene>
<organism evidence="1">
    <name type="scientific">Mycobacterium xenopi 4042</name>
    <dbReference type="NCBI Taxonomy" id="1299334"/>
    <lineage>
        <taxon>Bacteria</taxon>
        <taxon>Bacillati</taxon>
        <taxon>Actinomycetota</taxon>
        <taxon>Actinomycetes</taxon>
        <taxon>Mycobacteriales</taxon>
        <taxon>Mycobacteriaceae</taxon>
        <taxon>Mycobacterium</taxon>
    </lineage>
</organism>
<dbReference type="PATRIC" id="fig|1299334.3.peg.1680"/>
<name>X8DKS3_MYCXE</name>